<evidence type="ECO:0000259" key="1">
    <source>
        <dbReference type="SMART" id="SM01048"/>
    </source>
</evidence>
<protein>
    <submittedName>
        <fullName evidence="2">C6 domain protein</fullName>
    </submittedName>
</protein>
<accession>A0A0D8YFP1</accession>
<dbReference type="InterPro" id="IPR036383">
    <property type="entry name" value="TSP1_rpt_sf"/>
</dbReference>
<reference evidence="2 3" key="1">
    <citation type="submission" date="2013-11" db="EMBL/GenBank/DDBJ databases">
        <title>Draft genome of the bovine lungworm Dictyocaulus viviparus.</title>
        <authorList>
            <person name="Mitreva M."/>
        </authorList>
    </citation>
    <scope>NUCLEOTIDE SEQUENCE [LARGE SCALE GENOMIC DNA]</scope>
    <source>
        <strain evidence="2 3">HannoverDv2000</strain>
    </source>
</reference>
<dbReference type="Pfam" id="PF01681">
    <property type="entry name" value="C6"/>
    <property type="match status" value="3"/>
</dbReference>
<dbReference type="InterPro" id="IPR002601">
    <property type="entry name" value="C6_domain"/>
</dbReference>
<dbReference type="PANTHER" id="PTHR21629">
    <property type="entry name" value="C6 DOMAIN-CONTAINING PROTEIN"/>
    <property type="match status" value="1"/>
</dbReference>
<dbReference type="Proteomes" id="UP000053766">
    <property type="component" value="Unassembled WGS sequence"/>
</dbReference>
<dbReference type="InterPro" id="IPR000884">
    <property type="entry name" value="TSP1_rpt"/>
</dbReference>
<evidence type="ECO:0000313" key="2">
    <source>
        <dbReference type="EMBL" id="KJH53466.1"/>
    </source>
</evidence>
<evidence type="ECO:0000313" key="3">
    <source>
        <dbReference type="Proteomes" id="UP000053766"/>
    </source>
</evidence>
<gene>
    <name evidence="2" type="ORF">DICVIV_00404</name>
</gene>
<dbReference type="SUPFAM" id="SSF82895">
    <property type="entry name" value="TSP-1 type 1 repeat"/>
    <property type="match status" value="1"/>
</dbReference>
<dbReference type="PROSITE" id="PS50092">
    <property type="entry name" value="TSP1"/>
    <property type="match status" value="1"/>
</dbReference>
<dbReference type="SMART" id="SM01048">
    <property type="entry name" value="C6"/>
    <property type="match status" value="4"/>
</dbReference>
<dbReference type="EMBL" id="KN716152">
    <property type="protein sequence ID" value="KJH53466.1"/>
    <property type="molecule type" value="Genomic_DNA"/>
</dbReference>
<keyword evidence="3" id="KW-1185">Reference proteome</keyword>
<sequence length="601" mass="65222">MKDTSSRPYLVELRMLQRHSNLSQAQQQQLPGLQNKSLVSIIDQLGGHHTNASTAASLTLSCNNKTKWITSKNDTVENLSCAVFDPCSDCKQDLITNVPTGYTNGLATVNIYYTGFCLSAVIDCISHDNESSVTLIDQFGAHHTNATTAASLTLSCDNKTKWITQNNDMIESLSCAVLAKCNECKKLQPIVVDSLEPNEKNGRLVLDYYSNGTTGCRSVDIICSADTMEKNVTLVFNEDLEVMYARGTVSTTIPCSSEGKWARMKEEITSVSCIVTECGYLVRVLMAIVAEKSLHAVQTTLSTTTKLTTTTTKPVTSKCNQCKKLQPMALNSLESDKKNGRLILDYYSNDTTRCRFVDITCSADFMNSNVTLLVNGDVEVAYSLGSVSTTIACSSEGKWTLTNEEIISVSCIATDGAEGTVLATTTTSTTTTTRPKPNPCSNCRKDLMTNVPNGFTNGFSSMQINHTGVCISAEINCISHDNKSSVSLIDQFGLHHTNATAATSLTLTCNNKTKWITSENDTVENLSCAVLAALPISSTTSTVPSTTTVSKEVLCASTKWSEWGSWSNCTDVCGACGRQRRTRICQMPKPECSCDGFVLFF</sequence>
<feature type="domain" description="C6" evidence="1">
    <location>
        <begin position="319"/>
        <end position="411"/>
    </location>
</feature>
<proteinExistence type="predicted"/>
<dbReference type="PANTHER" id="PTHR21629:SF5">
    <property type="entry name" value="C6 DOMAIN-CONTAINING PROTEIN"/>
    <property type="match status" value="1"/>
</dbReference>
<organism evidence="2 3">
    <name type="scientific">Dictyocaulus viviparus</name>
    <name type="common">Bovine lungworm</name>
    <dbReference type="NCBI Taxonomy" id="29172"/>
    <lineage>
        <taxon>Eukaryota</taxon>
        <taxon>Metazoa</taxon>
        <taxon>Ecdysozoa</taxon>
        <taxon>Nematoda</taxon>
        <taxon>Chromadorea</taxon>
        <taxon>Rhabditida</taxon>
        <taxon>Rhabditina</taxon>
        <taxon>Rhabditomorpha</taxon>
        <taxon>Strongyloidea</taxon>
        <taxon>Metastrongylidae</taxon>
        <taxon>Dictyocaulus</taxon>
    </lineage>
</organism>
<feature type="domain" description="C6" evidence="1">
    <location>
        <begin position="87"/>
        <end position="175"/>
    </location>
</feature>
<reference evidence="3" key="2">
    <citation type="journal article" date="2016" name="Sci. Rep.">
        <title>Dictyocaulus viviparus genome, variome and transcriptome elucidate lungworm biology and support future intervention.</title>
        <authorList>
            <person name="McNulty S.N."/>
            <person name="Strube C."/>
            <person name="Rosa B.A."/>
            <person name="Martin J.C."/>
            <person name="Tyagi R."/>
            <person name="Choi Y.J."/>
            <person name="Wang Q."/>
            <person name="Hallsworth Pepin K."/>
            <person name="Zhang X."/>
            <person name="Ozersky P."/>
            <person name="Wilson R.K."/>
            <person name="Sternberg P.W."/>
            <person name="Gasser R.B."/>
            <person name="Mitreva M."/>
        </authorList>
    </citation>
    <scope>NUCLEOTIDE SEQUENCE [LARGE SCALE GENOMIC DNA]</scope>
    <source>
        <strain evidence="3">HannoverDv2000</strain>
    </source>
</reference>
<dbReference type="OrthoDB" id="5873713at2759"/>
<feature type="domain" description="C6" evidence="1">
    <location>
        <begin position="181"/>
        <end position="273"/>
    </location>
</feature>
<name>A0A0D8YFP1_DICVI</name>
<dbReference type="STRING" id="29172.A0A0D8YFP1"/>
<feature type="domain" description="C6" evidence="1">
    <location>
        <begin position="440"/>
        <end position="528"/>
    </location>
</feature>
<dbReference type="AlphaFoldDB" id="A0A0D8YFP1"/>